<organism evidence="8 9">
    <name type="scientific">Metschnikowia aff. pulcherrima</name>
    <dbReference type="NCBI Taxonomy" id="2163413"/>
    <lineage>
        <taxon>Eukaryota</taxon>
        <taxon>Fungi</taxon>
        <taxon>Dikarya</taxon>
        <taxon>Ascomycota</taxon>
        <taxon>Saccharomycotina</taxon>
        <taxon>Pichiomycetes</taxon>
        <taxon>Metschnikowiaceae</taxon>
        <taxon>Metschnikowia</taxon>
    </lineage>
</organism>
<dbReference type="Pfam" id="PF00172">
    <property type="entry name" value="Zn_clus"/>
    <property type="match status" value="1"/>
</dbReference>
<feature type="domain" description="Zn(2)-C6 fungal-type" evidence="7">
    <location>
        <begin position="55"/>
        <end position="88"/>
    </location>
</feature>
<feature type="compositionally biased region" description="Acidic residues" evidence="6">
    <location>
        <begin position="661"/>
        <end position="677"/>
    </location>
</feature>
<gene>
    <name evidence="8" type="primary">MPUL0F01900</name>
    <name evidence="8" type="ORF">METSCH_F01900</name>
</gene>
<dbReference type="CDD" id="cd00067">
    <property type="entry name" value="GAL4"/>
    <property type="match status" value="1"/>
</dbReference>
<keyword evidence="9" id="KW-1185">Reference proteome</keyword>
<dbReference type="GO" id="GO:0000976">
    <property type="term" value="F:transcription cis-regulatory region binding"/>
    <property type="evidence" value="ECO:0007669"/>
    <property type="project" value="TreeGrafter"/>
</dbReference>
<evidence type="ECO:0000313" key="9">
    <source>
        <dbReference type="Proteomes" id="UP000292447"/>
    </source>
</evidence>
<dbReference type="PANTHER" id="PTHR31845">
    <property type="entry name" value="FINGER DOMAIN PROTEIN, PUTATIVE-RELATED"/>
    <property type="match status" value="1"/>
</dbReference>
<dbReference type="PROSITE" id="PS00463">
    <property type="entry name" value="ZN2_CY6_FUNGAL_1"/>
    <property type="match status" value="1"/>
</dbReference>
<evidence type="ECO:0000256" key="5">
    <source>
        <dbReference type="ARBA" id="ARBA00023242"/>
    </source>
</evidence>
<dbReference type="Proteomes" id="UP000292447">
    <property type="component" value="Chromosome VI"/>
</dbReference>
<evidence type="ECO:0000256" key="2">
    <source>
        <dbReference type="ARBA" id="ARBA00023015"/>
    </source>
</evidence>
<keyword evidence="4" id="KW-0804">Transcription</keyword>
<feature type="compositionally biased region" description="Polar residues" evidence="6">
    <location>
        <begin position="688"/>
        <end position="697"/>
    </location>
</feature>
<keyword evidence="2" id="KW-0805">Transcription regulation</keyword>
<dbReference type="InterPro" id="IPR036864">
    <property type="entry name" value="Zn2-C6_fun-type_DNA-bd_sf"/>
</dbReference>
<sequence length="829" mass="92450">MENSSLDKLAHIANMSHALHRPETGIKIEANGREMAETGNGAPSIAQQNRMKKMACTCCRQQKLKCDAHERHPLPCTQCMKKNLVCEVNANFRRKDKRAHLARIEQEFLELKRSFQDPSAAEDFHKTAPNLAAYVDLGRFSPSTTPRPQNSPAVSQQLDPTLTRPLPPAFAQNSPPTAPFPALPYQPPAQPVFSTPQEIEIPENVLFCEEKSVESVALTPQMIRELYLEYVRHYHPILPIVDVLKGPERIHRLCPALFWVMMFVALRRYDDEDKSLLLRLLPLVKNILAEISISPITRYNPTEDDEPILNACSVFSTQAFILYSLWPPLTSSLSADSSWVTIGTALFQGIRIGLHSAGQHSQENSVSAAMTQEQVKTWIQCNIVSENIATAFGFPAFVQFDFALAQKCDLLVLTRHSMEIAHFEDQVAKTLTMGANTETGLTHINERIALVKVLLKQLDDLEIRLNLESSHEDGHRRLHYLVARIHLLTCYFLDAPSIPSFELSKGLVKLFNASIALTQHVDACETKARDFVRYLPVVSVLHIWQASCIICRLANSPLKSVIDVEQAKSVYLTAIKLVAKASVLKHDIAYRASGIMRNMWQLFRQLDEKKMSHLSLKVKSRMTALVFFDCLALLRDKVGMAKLNINTDLRENEAGLNEDANSVEDSDASESSEEDAPQESGPGESEKTTPGSNGSSNRGHKRRRLSAVQDAESKARRIIRTIPLDPQPIAALGRSSIFKVVNHSTNLLPGLSTRTDESRVSPRGATVSPQVPRYPNPGHGNMAVPVLSGQGPYSASDTLATLELNLFDMNNDLLWKDVDSLMNDFGFHV</sequence>
<dbReference type="GO" id="GO:0008270">
    <property type="term" value="F:zinc ion binding"/>
    <property type="evidence" value="ECO:0007669"/>
    <property type="project" value="InterPro"/>
</dbReference>
<dbReference type="InterPro" id="IPR001138">
    <property type="entry name" value="Zn2Cys6_DnaBD"/>
</dbReference>
<name>A0A4P6XVN0_9ASCO</name>
<protein>
    <submittedName>
        <fullName evidence="8">Transcriptional regulatory protein LEU3</fullName>
    </submittedName>
</protein>
<reference evidence="9" key="1">
    <citation type="submission" date="2019-03" db="EMBL/GenBank/DDBJ databases">
        <title>Snf2 controls pulcherriminic acid biosynthesis and connects pigmentation and antifungal activity of the yeast Metschnikowia pulcherrima.</title>
        <authorList>
            <person name="Gore-Lloyd D."/>
            <person name="Sumann I."/>
            <person name="Brachmann A.O."/>
            <person name="Schneeberger K."/>
            <person name="Ortiz-Merino R.A."/>
            <person name="Moreno-Beltran M."/>
            <person name="Schlaefli M."/>
            <person name="Kirner P."/>
            <person name="Santos Kron A."/>
            <person name="Wolfe K.H."/>
            <person name="Piel J."/>
            <person name="Ahrens C.H."/>
            <person name="Henk D."/>
            <person name="Freimoser F.M."/>
        </authorList>
    </citation>
    <scope>NUCLEOTIDE SEQUENCE [LARGE SCALE GENOMIC DNA]</scope>
    <source>
        <strain evidence="9">APC 1.2</strain>
    </source>
</reference>
<evidence type="ECO:0000259" key="7">
    <source>
        <dbReference type="PROSITE" id="PS50048"/>
    </source>
</evidence>
<dbReference type="AlphaFoldDB" id="A0A4P6XVN0"/>
<proteinExistence type="predicted"/>
<feature type="region of interest" description="Disordered" evidence="6">
    <location>
        <begin position="751"/>
        <end position="777"/>
    </location>
</feature>
<keyword evidence="5" id="KW-0539">Nucleus</keyword>
<dbReference type="CDD" id="cd12148">
    <property type="entry name" value="fungal_TF_MHR"/>
    <property type="match status" value="1"/>
</dbReference>
<dbReference type="GO" id="GO:0005634">
    <property type="term" value="C:nucleus"/>
    <property type="evidence" value="ECO:0007669"/>
    <property type="project" value="UniProtKB-SubCell"/>
</dbReference>
<feature type="compositionally biased region" description="Pro residues" evidence="6">
    <location>
        <begin position="176"/>
        <end position="187"/>
    </location>
</feature>
<evidence type="ECO:0000313" key="8">
    <source>
        <dbReference type="EMBL" id="QBM90606.1"/>
    </source>
</evidence>
<dbReference type="PROSITE" id="PS50048">
    <property type="entry name" value="ZN2_CY6_FUNGAL_2"/>
    <property type="match status" value="1"/>
</dbReference>
<evidence type="ECO:0000256" key="3">
    <source>
        <dbReference type="ARBA" id="ARBA00023125"/>
    </source>
</evidence>
<evidence type="ECO:0000256" key="6">
    <source>
        <dbReference type="SAM" id="MobiDB-lite"/>
    </source>
</evidence>
<evidence type="ECO:0000256" key="4">
    <source>
        <dbReference type="ARBA" id="ARBA00023163"/>
    </source>
</evidence>
<feature type="region of interest" description="Disordered" evidence="6">
    <location>
        <begin position="654"/>
        <end position="712"/>
    </location>
</feature>
<comment type="subcellular location">
    <subcellularLocation>
        <location evidence="1">Nucleus</location>
    </subcellularLocation>
</comment>
<accession>A0A4P6XVN0</accession>
<dbReference type="EMBL" id="CP034461">
    <property type="protein sequence ID" value="QBM90606.1"/>
    <property type="molecule type" value="Genomic_DNA"/>
</dbReference>
<dbReference type="STRING" id="2163413.A0A4P6XVN0"/>
<dbReference type="SMART" id="SM00066">
    <property type="entry name" value="GAL4"/>
    <property type="match status" value="1"/>
</dbReference>
<dbReference type="PANTHER" id="PTHR31845:SF21">
    <property type="entry name" value="REGULATORY PROTEIN LEU3"/>
    <property type="match status" value="1"/>
</dbReference>
<dbReference type="SUPFAM" id="SSF57701">
    <property type="entry name" value="Zn2/Cys6 DNA-binding domain"/>
    <property type="match status" value="1"/>
</dbReference>
<feature type="compositionally biased region" description="Polar residues" evidence="6">
    <location>
        <begin position="141"/>
        <end position="160"/>
    </location>
</feature>
<evidence type="ECO:0000256" key="1">
    <source>
        <dbReference type="ARBA" id="ARBA00004123"/>
    </source>
</evidence>
<dbReference type="GO" id="GO:0000981">
    <property type="term" value="F:DNA-binding transcription factor activity, RNA polymerase II-specific"/>
    <property type="evidence" value="ECO:0007669"/>
    <property type="project" value="InterPro"/>
</dbReference>
<keyword evidence="3" id="KW-0238">DNA-binding</keyword>
<dbReference type="Gene3D" id="4.10.240.10">
    <property type="entry name" value="Zn(2)-C6 fungal-type DNA-binding domain"/>
    <property type="match status" value="1"/>
</dbReference>
<dbReference type="InterPro" id="IPR051089">
    <property type="entry name" value="prtT"/>
</dbReference>
<feature type="region of interest" description="Disordered" evidence="6">
    <location>
        <begin position="138"/>
        <end position="187"/>
    </location>
</feature>